<proteinExistence type="predicted"/>
<dbReference type="AlphaFoldDB" id="A0AAE4U009"/>
<evidence type="ECO:0000313" key="2">
    <source>
        <dbReference type="Proteomes" id="UP001185873"/>
    </source>
</evidence>
<gene>
    <name evidence="1" type="ORF">R3P82_17380</name>
</gene>
<evidence type="ECO:0000313" key="1">
    <source>
        <dbReference type="EMBL" id="MDV6300885.1"/>
    </source>
</evidence>
<dbReference type="Proteomes" id="UP001185873">
    <property type="component" value="Unassembled WGS sequence"/>
</dbReference>
<comment type="caution">
    <text evidence="1">The sequence shown here is derived from an EMBL/GenBank/DDBJ whole genome shotgun (WGS) entry which is preliminary data.</text>
</comment>
<dbReference type="EMBL" id="JAWLKJ010000006">
    <property type="protein sequence ID" value="MDV6300885.1"/>
    <property type="molecule type" value="Genomic_DNA"/>
</dbReference>
<name>A0AAE4U009_9ACTN</name>
<protein>
    <submittedName>
        <fullName evidence="1">Uncharacterized protein</fullName>
    </submittedName>
</protein>
<sequence>MTKKKPYEVPAAGIEYNEFVGSLGPYGNGNPVNTELHVRYGIRGGHYYDWAIKLIAREGDVDSLRTTGERPVRYVMDAFSIEQGAVVHRVRTGPSPEDFETTVVRRLFAGDGPVVDAGYNFFLGQLAKQWNARHETRDPHAVATFGFAQHNRDAEFRDVKYPWVRNTVACIDDDPADDVVTERMKHYFPDGGTVAVHCRSDGRMKFLKIGAGAAPDSSSDSTTVDEEKMTATGHTSMGMMVDAIYCAEDWIDDELLP</sequence>
<dbReference type="RefSeq" id="WP_317471352.1">
    <property type="nucleotide sequence ID" value="NZ_JAWLKJ010000006.1"/>
</dbReference>
<accession>A0AAE4U009</accession>
<organism evidence="1 2">
    <name type="scientific">Dietzia maris</name>
    <dbReference type="NCBI Taxonomy" id="37915"/>
    <lineage>
        <taxon>Bacteria</taxon>
        <taxon>Bacillati</taxon>
        <taxon>Actinomycetota</taxon>
        <taxon>Actinomycetes</taxon>
        <taxon>Mycobacteriales</taxon>
        <taxon>Dietziaceae</taxon>
        <taxon>Dietzia</taxon>
    </lineage>
</organism>
<reference evidence="1" key="1">
    <citation type="submission" date="2023-10" db="EMBL/GenBank/DDBJ databases">
        <title>Development of a sustainable strategy for remediation of hydrocarbon-contaminated territories based on the waste exchange concept.</title>
        <authorList>
            <person name="Krivoruchko A."/>
        </authorList>
    </citation>
    <scope>NUCLEOTIDE SEQUENCE</scope>
    <source>
        <strain evidence="1">IEGM 1175</strain>
    </source>
</reference>